<gene>
    <name evidence="1" type="ORF">M076_4696</name>
</gene>
<dbReference type="AlphaFoldDB" id="A0A015Y6W0"/>
<dbReference type="EMBL" id="JGDM01000124">
    <property type="protein sequence ID" value="EXZ42155.1"/>
    <property type="molecule type" value="Genomic_DNA"/>
</dbReference>
<sequence length="41" mass="4933">MDELRDLGAEISYDQIGCTYYYKNRFDIEFHVSIVVEEKNK</sequence>
<accession>A0A015Y6W0</accession>
<protein>
    <submittedName>
        <fullName evidence="1">Uncharacterized protein</fullName>
    </submittedName>
</protein>
<evidence type="ECO:0000313" key="2">
    <source>
        <dbReference type="Proteomes" id="UP000022272"/>
    </source>
</evidence>
<dbReference type="Proteomes" id="UP000022272">
    <property type="component" value="Unassembled WGS sequence"/>
</dbReference>
<proteinExistence type="predicted"/>
<organism evidence="1 2">
    <name type="scientific">Bacteroides fragilis str. 2-F-2 #4</name>
    <dbReference type="NCBI Taxonomy" id="1339280"/>
    <lineage>
        <taxon>Bacteria</taxon>
        <taxon>Pseudomonadati</taxon>
        <taxon>Bacteroidota</taxon>
        <taxon>Bacteroidia</taxon>
        <taxon>Bacteroidales</taxon>
        <taxon>Bacteroidaceae</taxon>
        <taxon>Bacteroides</taxon>
    </lineage>
</organism>
<evidence type="ECO:0000313" key="1">
    <source>
        <dbReference type="EMBL" id="EXZ42155.1"/>
    </source>
</evidence>
<name>A0A015Y6W0_BACFG</name>
<reference evidence="1 2" key="1">
    <citation type="submission" date="2014-02" db="EMBL/GenBank/DDBJ databases">
        <authorList>
            <person name="Sears C."/>
            <person name="Carroll K."/>
            <person name="Sack B.R."/>
            <person name="Qadri F."/>
            <person name="Myers L.L."/>
            <person name="Chung G.-T."/>
            <person name="Escheverria P."/>
            <person name="Fraser C.M."/>
            <person name="Sadzewicz L."/>
            <person name="Shefchek K.A."/>
            <person name="Tallon L."/>
            <person name="Das S.P."/>
            <person name="Daugherty S."/>
            <person name="Mongodin E.F."/>
        </authorList>
    </citation>
    <scope>NUCLEOTIDE SEQUENCE [LARGE SCALE GENOMIC DNA]</scope>
    <source>
        <strain evidence="1 2">2-F-2 #4</strain>
    </source>
</reference>
<comment type="caution">
    <text evidence="1">The sequence shown here is derived from an EMBL/GenBank/DDBJ whole genome shotgun (WGS) entry which is preliminary data.</text>
</comment>
<dbReference type="PATRIC" id="fig|1339280.3.peg.4484"/>